<accession>A0A504Z3F3</accession>
<organism evidence="1 2">
    <name type="scientific">Fasciola gigantica</name>
    <name type="common">Giant liver fluke</name>
    <dbReference type="NCBI Taxonomy" id="46835"/>
    <lineage>
        <taxon>Eukaryota</taxon>
        <taxon>Metazoa</taxon>
        <taxon>Spiralia</taxon>
        <taxon>Lophotrochozoa</taxon>
        <taxon>Platyhelminthes</taxon>
        <taxon>Trematoda</taxon>
        <taxon>Digenea</taxon>
        <taxon>Plagiorchiida</taxon>
        <taxon>Echinostomata</taxon>
        <taxon>Echinostomatoidea</taxon>
        <taxon>Fasciolidae</taxon>
        <taxon>Fasciola</taxon>
    </lineage>
</organism>
<dbReference type="InterPro" id="IPR016186">
    <property type="entry name" value="C-type_lectin-like/link_sf"/>
</dbReference>
<evidence type="ECO:0000313" key="2">
    <source>
        <dbReference type="Proteomes" id="UP000316759"/>
    </source>
</evidence>
<gene>
    <name evidence="1" type="ORF">FGIG_05336</name>
</gene>
<dbReference type="AlphaFoldDB" id="A0A504Z3F3"/>
<evidence type="ECO:0000313" key="1">
    <source>
        <dbReference type="EMBL" id="TPP64498.1"/>
    </source>
</evidence>
<proteinExistence type="predicted"/>
<dbReference type="SUPFAM" id="SSF56436">
    <property type="entry name" value="C-type lectin-like"/>
    <property type="match status" value="1"/>
</dbReference>
<protein>
    <recommendedName>
        <fullName evidence="3">C-type lectin domain-containing protein</fullName>
    </recommendedName>
</protein>
<dbReference type="EMBL" id="SUNJ01004353">
    <property type="protein sequence ID" value="TPP64498.1"/>
    <property type="molecule type" value="Genomic_DNA"/>
</dbReference>
<sequence length="127" mass="14903">MKSRDLICPPQYSEACYLIIFNETKTPMEANELCKSFGTLLWLPVSNFEETVMTSILRSRNIERIPLRVDVRDERTITDMEDHVVKHDNFEEMPFFDGADCFYFDRRSAYWTADYCEPISPIVCVIA</sequence>
<reference evidence="1 2" key="1">
    <citation type="submission" date="2019-04" db="EMBL/GenBank/DDBJ databases">
        <title>Annotation for the trematode Fasciola gigantica.</title>
        <authorList>
            <person name="Choi Y.-J."/>
        </authorList>
    </citation>
    <scope>NUCLEOTIDE SEQUENCE [LARGE SCALE GENOMIC DNA]</scope>
    <source>
        <strain evidence="1">Uganda_cow_1</strain>
    </source>
</reference>
<evidence type="ECO:0008006" key="3">
    <source>
        <dbReference type="Google" id="ProtNLM"/>
    </source>
</evidence>
<keyword evidence="2" id="KW-1185">Reference proteome</keyword>
<dbReference type="Gene3D" id="3.10.100.10">
    <property type="entry name" value="Mannose-Binding Protein A, subunit A"/>
    <property type="match status" value="1"/>
</dbReference>
<dbReference type="InterPro" id="IPR016187">
    <property type="entry name" value="CTDL_fold"/>
</dbReference>
<comment type="caution">
    <text evidence="1">The sequence shown here is derived from an EMBL/GenBank/DDBJ whole genome shotgun (WGS) entry which is preliminary data.</text>
</comment>
<dbReference type="Proteomes" id="UP000316759">
    <property type="component" value="Unassembled WGS sequence"/>
</dbReference>
<name>A0A504Z3F3_FASGI</name>